<proteinExistence type="predicted"/>
<sequence>MSFEERSKLFVNTFQEFTREQQDEVLKQILLKCQPLQLRLLYSELKPLLAVDFVASLPKELAERIFSFLPVNALCRAAQCSRLWRERSNHNAIWHRLCVLNGWDRFDDDRLQTPHAAPSQGPSISSADYSLLKPATCRWKKIYMRALLLDKNWAQGRYSVAPLLRGHREPITCMDCNGSTIVSGSSDNTVRVWDVKTNRILLVLGPPHTDSVRCLQLKDSLCVTGCADGVIRLFDLKSGRCLRSFQGHSGGVEHLSFDGSTIISASTDLTVRVWDAETGRLVHTMTGHSDEIQLLVAHDKLVITTSWDETIRMWNVKSGTCLLTLRGHTEAVYCCDFDNQKIISGGGDGLIKVWDAQTGDNTFTMVGHSGEVYCLKFNDEVIVSGSADSTVRLWSHQGTLLHTLEEHIGVVRCLCLLGNRLVSGGDQKRIAVWDVKEGKLLSVVYRNPALLHLMWADDTKLITASPETPGTITIINYW</sequence>
<dbReference type="PROSITE" id="PS50181">
    <property type="entry name" value="FBOX"/>
    <property type="match status" value="1"/>
</dbReference>
<evidence type="ECO:0000313" key="5">
    <source>
        <dbReference type="EMBL" id="CAH3046341.1"/>
    </source>
</evidence>
<dbReference type="Pfam" id="PF12937">
    <property type="entry name" value="F-box-like"/>
    <property type="match status" value="1"/>
</dbReference>
<feature type="repeat" description="WD" evidence="3">
    <location>
        <begin position="285"/>
        <end position="324"/>
    </location>
</feature>
<feature type="repeat" description="WD" evidence="3">
    <location>
        <begin position="164"/>
        <end position="203"/>
    </location>
</feature>
<name>A0ABN8NB00_9CNID</name>
<dbReference type="PROSITE" id="PS50294">
    <property type="entry name" value="WD_REPEATS_REGION"/>
    <property type="match status" value="4"/>
</dbReference>
<feature type="repeat" description="WD" evidence="3">
    <location>
        <begin position="245"/>
        <end position="284"/>
    </location>
</feature>
<organism evidence="5 6">
    <name type="scientific">Porites lobata</name>
    <dbReference type="NCBI Taxonomy" id="104759"/>
    <lineage>
        <taxon>Eukaryota</taxon>
        <taxon>Metazoa</taxon>
        <taxon>Cnidaria</taxon>
        <taxon>Anthozoa</taxon>
        <taxon>Hexacorallia</taxon>
        <taxon>Scleractinia</taxon>
        <taxon>Fungiina</taxon>
        <taxon>Poritidae</taxon>
        <taxon>Porites</taxon>
    </lineage>
</organism>
<evidence type="ECO:0000256" key="1">
    <source>
        <dbReference type="ARBA" id="ARBA00022574"/>
    </source>
</evidence>
<evidence type="ECO:0000313" key="6">
    <source>
        <dbReference type="Proteomes" id="UP001159405"/>
    </source>
</evidence>
<dbReference type="PANTHER" id="PTHR44436:SF1">
    <property type="entry name" value="F-BOX_WD REPEAT-CONTAINING PROTEIN 2"/>
    <property type="match status" value="1"/>
</dbReference>
<dbReference type="InterPro" id="IPR019775">
    <property type="entry name" value="WD40_repeat_CS"/>
</dbReference>
<keyword evidence="6" id="KW-1185">Reference proteome</keyword>
<gene>
    <name evidence="5" type="ORF">PLOB_00008508</name>
</gene>
<reference evidence="5 6" key="1">
    <citation type="submission" date="2022-05" db="EMBL/GenBank/DDBJ databases">
        <authorList>
            <consortium name="Genoscope - CEA"/>
            <person name="William W."/>
        </authorList>
    </citation>
    <scope>NUCLEOTIDE SEQUENCE [LARGE SCALE GENOMIC DNA]</scope>
</reference>
<dbReference type="PROSITE" id="PS00678">
    <property type="entry name" value="WD_REPEATS_1"/>
    <property type="match status" value="4"/>
</dbReference>
<dbReference type="Gene3D" id="2.130.10.10">
    <property type="entry name" value="YVTN repeat-like/Quinoprotein amine dehydrogenase"/>
    <property type="match status" value="2"/>
</dbReference>
<dbReference type="SUPFAM" id="SSF50978">
    <property type="entry name" value="WD40 repeat-like"/>
    <property type="match status" value="1"/>
</dbReference>
<accession>A0ABN8NB00</accession>
<protein>
    <recommendedName>
        <fullName evidence="4">F-box domain-containing protein</fullName>
    </recommendedName>
</protein>
<dbReference type="InterPro" id="IPR015943">
    <property type="entry name" value="WD40/YVTN_repeat-like_dom_sf"/>
</dbReference>
<evidence type="ECO:0000256" key="3">
    <source>
        <dbReference type="PROSITE-ProRule" id="PRU00221"/>
    </source>
</evidence>
<dbReference type="SUPFAM" id="SSF50993">
    <property type="entry name" value="Peptidase/esterase 'gauge' domain"/>
    <property type="match status" value="1"/>
</dbReference>
<comment type="caution">
    <text evidence="5">The sequence shown here is derived from an EMBL/GenBank/DDBJ whole genome shotgun (WGS) entry which is preliminary data.</text>
</comment>
<dbReference type="InterPro" id="IPR001810">
    <property type="entry name" value="F-box_dom"/>
</dbReference>
<dbReference type="SMART" id="SM00320">
    <property type="entry name" value="WD40"/>
    <property type="match status" value="7"/>
</dbReference>
<dbReference type="EMBL" id="CALNXK010000014">
    <property type="protein sequence ID" value="CAH3046341.1"/>
    <property type="molecule type" value="Genomic_DNA"/>
</dbReference>
<dbReference type="InterPro" id="IPR036322">
    <property type="entry name" value="WD40_repeat_dom_sf"/>
</dbReference>
<dbReference type="SMART" id="SM00256">
    <property type="entry name" value="FBOX"/>
    <property type="match status" value="1"/>
</dbReference>
<dbReference type="CDD" id="cd00200">
    <property type="entry name" value="WD40"/>
    <property type="match status" value="1"/>
</dbReference>
<keyword evidence="2" id="KW-0677">Repeat</keyword>
<dbReference type="InterPro" id="IPR036047">
    <property type="entry name" value="F-box-like_dom_sf"/>
</dbReference>
<keyword evidence="1 3" id="KW-0853">WD repeat</keyword>
<dbReference type="SUPFAM" id="SSF81383">
    <property type="entry name" value="F-box domain"/>
    <property type="match status" value="1"/>
</dbReference>
<feature type="repeat" description="WD" evidence="3">
    <location>
        <begin position="325"/>
        <end position="364"/>
    </location>
</feature>
<dbReference type="Proteomes" id="UP001159405">
    <property type="component" value="Unassembled WGS sequence"/>
</dbReference>
<dbReference type="InterPro" id="IPR020472">
    <property type="entry name" value="WD40_PAC1"/>
</dbReference>
<dbReference type="Gene3D" id="1.20.1280.50">
    <property type="match status" value="1"/>
</dbReference>
<evidence type="ECO:0000256" key="2">
    <source>
        <dbReference type="ARBA" id="ARBA00022737"/>
    </source>
</evidence>
<dbReference type="PRINTS" id="PR00320">
    <property type="entry name" value="GPROTEINBRPT"/>
</dbReference>
<dbReference type="InterPro" id="IPR042627">
    <property type="entry name" value="FBXW2"/>
</dbReference>
<dbReference type="PROSITE" id="PS50082">
    <property type="entry name" value="WD_REPEATS_2"/>
    <property type="match status" value="6"/>
</dbReference>
<dbReference type="InterPro" id="IPR001680">
    <property type="entry name" value="WD40_rpt"/>
</dbReference>
<feature type="domain" description="F-box" evidence="4">
    <location>
        <begin position="51"/>
        <end position="97"/>
    </location>
</feature>
<feature type="repeat" description="WD" evidence="3">
    <location>
        <begin position="365"/>
        <end position="395"/>
    </location>
</feature>
<feature type="repeat" description="WD" evidence="3">
    <location>
        <begin position="404"/>
        <end position="443"/>
    </location>
</feature>
<evidence type="ECO:0000259" key="4">
    <source>
        <dbReference type="PROSITE" id="PS50181"/>
    </source>
</evidence>
<dbReference type="PANTHER" id="PTHR44436">
    <property type="entry name" value="F-BOX/WD REPEAT-CONTAINING PROTEIN 2"/>
    <property type="match status" value="1"/>
</dbReference>
<dbReference type="Pfam" id="PF00400">
    <property type="entry name" value="WD40"/>
    <property type="match status" value="7"/>
</dbReference>